<proteinExistence type="predicted"/>
<dbReference type="Pfam" id="PF12680">
    <property type="entry name" value="SnoaL_2"/>
    <property type="match status" value="1"/>
</dbReference>
<dbReference type="InterPro" id="IPR032710">
    <property type="entry name" value="NTF2-like_dom_sf"/>
</dbReference>
<dbReference type="InterPro" id="IPR037401">
    <property type="entry name" value="SnoaL-like"/>
</dbReference>
<evidence type="ECO:0000313" key="2">
    <source>
        <dbReference type="EMBL" id="TWD81635.1"/>
    </source>
</evidence>
<dbReference type="AlphaFoldDB" id="A0A561BRX3"/>
<accession>A0A561BRX3</accession>
<gene>
    <name evidence="2" type="ORF">FB561_2753</name>
</gene>
<evidence type="ECO:0000313" key="3">
    <source>
        <dbReference type="Proteomes" id="UP000318380"/>
    </source>
</evidence>
<evidence type="ECO:0000259" key="1">
    <source>
        <dbReference type="Pfam" id="PF12680"/>
    </source>
</evidence>
<name>A0A561BRX3_9ACTN</name>
<feature type="domain" description="SnoaL-like" evidence="1">
    <location>
        <begin position="11"/>
        <end position="102"/>
    </location>
</feature>
<dbReference type="EMBL" id="VIVK01000001">
    <property type="protein sequence ID" value="TWD81635.1"/>
    <property type="molecule type" value="Genomic_DNA"/>
</dbReference>
<dbReference type="Proteomes" id="UP000318380">
    <property type="component" value="Unassembled WGS sequence"/>
</dbReference>
<reference evidence="2 3" key="1">
    <citation type="submission" date="2019-06" db="EMBL/GenBank/DDBJ databases">
        <title>Sequencing the genomes of 1000 actinobacteria strains.</title>
        <authorList>
            <person name="Klenk H.-P."/>
        </authorList>
    </citation>
    <scope>NUCLEOTIDE SEQUENCE [LARGE SCALE GENOMIC DNA]</scope>
    <source>
        <strain evidence="2 3">DSM 24683</strain>
    </source>
</reference>
<comment type="caution">
    <text evidence="2">The sequence shown here is derived from an EMBL/GenBank/DDBJ whole genome shotgun (WGS) entry which is preliminary data.</text>
</comment>
<dbReference type="OrthoDB" id="118733at2"/>
<dbReference type="SUPFAM" id="SSF54427">
    <property type="entry name" value="NTF2-like"/>
    <property type="match status" value="1"/>
</dbReference>
<dbReference type="RefSeq" id="WP_145806623.1">
    <property type="nucleotide sequence ID" value="NZ_VIVK01000001.1"/>
</dbReference>
<protein>
    <submittedName>
        <fullName evidence="2">SnoaL-like protein</fullName>
    </submittedName>
</protein>
<dbReference type="Gene3D" id="3.10.450.50">
    <property type="match status" value="1"/>
</dbReference>
<sequence length="123" mass="13398">MTDQALRTTLAYFEAWTGGDFDKAMTYVSPDITCDAPAGRLQGAEAFRAFMGPFAGMLRSAGLRAAYGDDSTALLMYDTETALVAHAPGAERHTVHDGLITHVQIIFDRLPFEEARRGADQAR</sequence>
<keyword evidence="3" id="KW-1185">Reference proteome</keyword>
<organism evidence="2 3">
    <name type="scientific">Kribbella amoyensis</name>
    <dbReference type="NCBI Taxonomy" id="996641"/>
    <lineage>
        <taxon>Bacteria</taxon>
        <taxon>Bacillati</taxon>
        <taxon>Actinomycetota</taxon>
        <taxon>Actinomycetes</taxon>
        <taxon>Propionibacteriales</taxon>
        <taxon>Kribbellaceae</taxon>
        <taxon>Kribbella</taxon>
    </lineage>
</organism>